<dbReference type="Gene3D" id="3.40.50.10860">
    <property type="entry name" value="Leucine Dehydrogenase, chain A, domain 1"/>
    <property type="match status" value="1"/>
</dbReference>
<accession>A0A7U9THG9</accession>
<dbReference type="EMBL" id="AP024412">
    <property type="protein sequence ID" value="BCR35294.1"/>
    <property type="molecule type" value="Genomic_DNA"/>
</dbReference>
<dbReference type="GO" id="GO:0004477">
    <property type="term" value="F:methenyltetrahydrofolate cyclohydrolase activity"/>
    <property type="evidence" value="ECO:0007669"/>
    <property type="project" value="UniProtKB-UniRule"/>
</dbReference>
<dbReference type="InterPro" id="IPR020867">
    <property type="entry name" value="THF_DH/CycHdrlase_CS"/>
</dbReference>
<dbReference type="KEGG" id="manr:MPAN_001870"/>
<dbReference type="PANTHER" id="PTHR48099">
    <property type="entry name" value="C-1-TETRAHYDROFOLATE SYNTHASE, CYTOPLASMIC-RELATED"/>
    <property type="match status" value="1"/>
</dbReference>
<comment type="catalytic activity">
    <reaction evidence="12">
        <text>(6R)-5,10-methylene-5,6,7,8-tetrahydrofolate + NADP(+) = (6R)-5,10-methenyltetrahydrofolate + NADPH</text>
        <dbReference type="Rhea" id="RHEA:22812"/>
        <dbReference type="ChEBI" id="CHEBI:15636"/>
        <dbReference type="ChEBI" id="CHEBI:57455"/>
        <dbReference type="ChEBI" id="CHEBI:57783"/>
        <dbReference type="ChEBI" id="CHEBI:58349"/>
        <dbReference type="EC" id="1.5.1.5"/>
    </reaction>
</comment>
<keyword evidence="5 12" id="KW-0658">Purine biosynthesis</keyword>
<comment type="catalytic activity">
    <reaction evidence="12">
        <text>(6R)-5,10-methenyltetrahydrofolate + H2O = (6R)-10-formyltetrahydrofolate + H(+)</text>
        <dbReference type="Rhea" id="RHEA:23700"/>
        <dbReference type="ChEBI" id="CHEBI:15377"/>
        <dbReference type="ChEBI" id="CHEBI:15378"/>
        <dbReference type="ChEBI" id="CHEBI:57455"/>
        <dbReference type="ChEBI" id="CHEBI:195366"/>
        <dbReference type="EC" id="3.5.4.9"/>
    </reaction>
</comment>
<sequence length="282" mass="31167">MILLDGKALSIKRNLELKEKIERIVSNNYRSPKLAIILVGNNPASLSYVKGKKRACELVGIKHDMHHLDENISQKELEDLIINLNEDDLVDGILLQLPISKHLDDSLLIDMISKNKDADGFHVINQGYLYQKKKTIYPATPKGIMTMLKAYDINLLGMNAVVIGRSNIVGFPVARLLMDQGATITVCHSKTKDVSMYTKQADIIVVAAGRPHILTKDMVKKGAIVVDVGVNRVDGKLIGDADFSDLKEVCSYLTPVPGGVGPMTIHSLLENTFELYLEHIAK</sequence>
<dbReference type="GO" id="GO:0000105">
    <property type="term" value="P:L-histidine biosynthetic process"/>
    <property type="evidence" value="ECO:0007669"/>
    <property type="project" value="UniProtKB-KW"/>
</dbReference>
<dbReference type="EC" id="3.5.4.9" evidence="12"/>
<dbReference type="GO" id="GO:0009086">
    <property type="term" value="P:methionine biosynthetic process"/>
    <property type="evidence" value="ECO:0007669"/>
    <property type="project" value="UniProtKB-KW"/>
</dbReference>
<proteinExistence type="inferred from homology"/>
<dbReference type="GO" id="GO:0035999">
    <property type="term" value="P:tetrahydrofolate interconversion"/>
    <property type="evidence" value="ECO:0007669"/>
    <property type="project" value="UniProtKB-UniRule"/>
</dbReference>
<dbReference type="InterPro" id="IPR000672">
    <property type="entry name" value="THF_DH/CycHdrlase"/>
</dbReference>
<keyword evidence="10 12" id="KW-0486">Methionine biosynthesis</keyword>
<dbReference type="InterPro" id="IPR020631">
    <property type="entry name" value="THF_DH/CycHdrlase_NAD-bd_dom"/>
</dbReference>
<dbReference type="HAMAP" id="MF_01576">
    <property type="entry name" value="THF_DHG_CYH"/>
    <property type="match status" value="1"/>
</dbReference>
<dbReference type="GO" id="GO:0004488">
    <property type="term" value="F:methylenetetrahydrofolate dehydrogenase (NADP+) activity"/>
    <property type="evidence" value="ECO:0007669"/>
    <property type="project" value="UniProtKB-UniRule"/>
</dbReference>
<dbReference type="PANTHER" id="PTHR48099:SF5">
    <property type="entry name" value="C-1-TETRAHYDROFOLATE SYNTHASE, CYTOPLASMIC"/>
    <property type="match status" value="1"/>
</dbReference>
<dbReference type="PROSITE" id="PS00767">
    <property type="entry name" value="THF_DHG_CYH_2"/>
    <property type="match status" value="1"/>
</dbReference>
<dbReference type="SUPFAM" id="SSF53223">
    <property type="entry name" value="Aminoacid dehydrogenase-like, N-terminal domain"/>
    <property type="match status" value="1"/>
</dbReference>
<keyword evidence="9 12" id="KW-0368">Histidine biosynthesis</keyword>
<evidence type="ECO:0000256" key="9">
    <source>
        <dbReference type="ARBA" id="ARBA00023102"/>
    </source>
</evidence>
<keyword evidence="11 12" id="KW-0511">Multifunctional enzyme</keyword>
<keyword evidence="3 12" id="KW-0554">One-carbon metabolism</keyword>
<organism evidence="15 16">
    <name type="scientific">Mariniplasma anaerobium</name>
    <dbReference type="NCBI Taxonomy" id="2735436"/>
    <lineage>
        <taxon>Bacteria</taxon>
        <taxon>Bacillati</taxon>
        <taxon>Mycoplasmatota</taxon>
        <taxon>Mollicutes</taxon>
        <taxon>Acholeplasmatales</taxon>
        <taxon>Acholeplasmataceae</taxon>
        <taxon>Mariniplasma</taxon>
    </lineage>
</organism>
<evidence type="ECO:0000256" key="1">
    <source>
        <dbReference type="ARBA" id="ARBA00004777"/>
    </source>
</evidence>
<dbReference type="InterPro" id="IPR020630">
    <property type="entry name" value="THF_DH/CycHdrlase_cat_dom"/>
</dbReference>
<evidence type="ECO:0000256" key="5">
    <source>
        <dbReference type="ARBA" id="ARBA00022755"/>
    </source>
</evidence>
<evidence type="ECO:0000313" key="16">
    <source>
        <dbReference type="Proteomes" id="UP000620133"/>
    </source>
</evidence>
<evidence type="ECO:0000256" key="4">
    <source>
        <dbReference type="ARBA" id="ARBA00022605"/>
    </source>
</evidence>
<keyword evidence="8 12" id="KW-0560">Oxidoreductase</keyword>
<gene>
    <name evidence="12 15" type="primary">folD</name>
    <name evidence="15" type="ORF">MPAN_001870</name>
</gene>
<feature type="domain" description="Tetrahydrofolate dehydrogenase/cyclohydrolase NAD(P)-binding" evidence="14">
    <location>
        <begin position="138"/>
        <end position="277"/>
    </location>
</feature>
<dbReference type="UniPathway" id="UPA00193"/>
<dbReference type="CDD" id="cd01080">
    <property type="entry name" value="NAD_bind_m-THF_DH_Cyclohyd"/>
    <property type="match status" value="1"/>
</dbReference>
<dbReference type="AlphaFoldDB" id="A0A7U9THG9"/>
<evidence type="ECO:0000256" key="12">
    <source>
        <dbReference type="HAMAP-Rule" id="MF_01576"/>
    </source>
</evidence>
<dbReference type="FunFam" id="3.40.50.720:FF:000094">
    <property type="entry name" value="Bifunctional protein FolD"/>
    <property type="match status" value="1"/>
</dbReference>
<reference evidence="15" key="1">
    <citation type="submission" date="2021-01" db="EMBL/GenBank/DDBJ databases">
        <title>Draft genome sequence of Acholeplasmataceae bacterium strain Mahy22.</title>
        <authorList>
            <person name="Watanabe M."/>
            <person name="Kojima H."/>
            <person name="Fukui M."/>
        </authorList>
    </citation>
    <scope>NUCLEOTIDE SEQUENCE</scope>
    <source>
        <strain evidence="15">Mahy22</strain>
    </source>
</reference>
<dbReference type="Gene3D" id="3.40.50.720">
    <property type="entry name" value="NAD(P)-binding Rossmann-like Domain"/>
    <property type="match status" value="1"/>
</dbReference>
<evidence type="ECO:0000256" key="10">
    <source>
        <dbReference type="ARBA" id="ARBA00023167"/>
    </source>
</evidence>
<dbReference type="Pfam" id="PF00763">
    <property type="entry name" value="THF_DHG_CYH"/>
    <property type="match status" value="1"/>
</dbReference>
<keyword evidence="4 12" id="KW-0028">Amino-acid biosynthesis</keyword>
<dbReference type="RefSeq" id="WP_176239160.1">
    <property type="nucleotide sequence ID" value="NZ_AP024412.1"/>
</dbReference>
<dbReference type="PRINTS" id="PR00085">
    <property type="entry name" value="THFDHDRGNASE"/>
</dbReference>
<name>A0A7U9THG9_9MOLU</name>
<comment type="caution">
    <text evidence="12">Lacks conserved residue(s) required for the propagation of feature annotation.</text>
</comment>
<comment type="function">
    <text evidence="12">Catalyzes the oxidation of 5,10-methylenetetrahydrofolate to 5,10-methenyltetrahydrofolate and then the hydrolysis of 5,10-methenyltetrahydrofolate to 10-formyltetrahydrofolate.</text>
</comment>
<keyword evidence="6 12" id="KW-0378">Hydrolase</keyword>
<feature type="domain" description="Tetrahydrofolate dehydrogenase/cyclohydrolase catalytic" evidence="13">
    <location>
        <begin position="4"/>
        <end position="119"/>
    </location>
</feature>
<evidence type="ECO:0000256" key="8">
    <source>
        <dbReference type="ARBA" id="ARBA00023002"/>
    </source>
</evidence>
<keyword evidence="16" id="KW-1185">Reference proteome</keyword>
<comment type="similarity">
    <text evidence="12">Belongs to the tetrahydrofolate dehydrogenase/cyclohydrolase family.</text>
</comment>
<dbReference type="InterPro" id="IPR036291">
    <property type="entry name" value="NAD(P)-bd_dom_sf"/>
</dbReference>
<evidence type="ECO:0000256" key="11">
    <source>
        <dbReference type="ARBA" id="ARBA00023268"/>
    </source>
</evidence>
<keyword evidence="7 12" id="KW-0521">NADP</keyword>
<comment type="subunit">
    <text evidence="2 12">Homodimer.</text>
</comment>
<evidence type="ECO:0000256" key="7">
    <source>
        <dbReference type="ARBA" id="ARBA00022857"/>
    </source>
</evidence>
<evidence type="ECO:0000256" key="3">
    <source>
        <dbReference type="ARBA" id="ARBA00022563"/>
    </source>
</evidence>
<dbReference type="GO" id="GO:0005829">
    <property type="term" value="C:cytosol"/>
    <property type="evidence" value="ECO:0007669"/>
    <property type="project" value="TreeGrafter"/>
</dbReference>
<dbReference type="EC" id="1.5.1.5" evidence="12"/>
<comment type="pathway">
    <text evidence="1 12">One-carbon metabolism; tetrahydrofolate interconversion.</text>
</comment>
<dbReference type="InterPro" id="IPR046346">
    <property type="entry name" value="Aminoacid_DH-like_N_sf"/>
</dbReference>
<dbReference type="FunFam" id="3.40.50.10860:FF:000005">
    <property type="entry name" value="C-1-tetrahydrofolate synthase, cytoplasmic, putative"/>
    <property type="match status" value="1"/>
</dbReference>
<dbReference type="SUPFAM" id="SSF51735">
    <property type="entry name" value="NAD(P)-binding Rossmann-fold domains"/>
    <property type="match status" value="1"/>
</dbReference>
<protein>
    <recommendedName>
        <fullName evidence="12">Bifunctional protein FolD</fullName>
    </recommendedName>
    <domain>
        <recommendedName>
            <fullName evidence="12">Methylenetetrahydrofolate dehydrogenase</fullName>
            <ecNumber evidence="12">1.5.1.5</ecNumber>
        </recommendedName>
    </domain>
    <domain>
        <recommendedName>
            <fullName evidence="12">Methenyltetrahydrofolate cyclohydrolase</fullName>
            <ecNumber evidence="12">3.5.4.9</ecNumber>
        </recommendedName>
    </domain>
</protein>
<dbReference type="Proteomes" id="UP000620133">
    <property type="component" value="Chromosome"/>
</dbReference>
<feature type="binding site" evidence="12">
    <location>
        <begin position="164"/>
        <end position="166"/>
    </location>
    <ligand>
        <name>NADP(+)</name>
        <dbReference type="ChEBI" id="CHEBI:58349"/>
    </ligand>
</feature>
<evidence type="ECO:0000313" key="15">
    <source>
        <dbReference type="EMBL" id="BCR35294.1"/>
    </source>
</evidence>
<dbReference type="GO" id="GO:0006164">
    <property type="term" value="P:purine nucleotide biosynthetic process"/>
    <property type="evidence" value="ECO:0007669"/>
    <property type="project" value="UniProtKB-KW"/>
</dbReference>
<dbReference type="Pfam" id="PF02882">
    <property type="entry name" value="THF_DHG_CYH_C"/>
    <property type="match status" value="1"/>
</dbReference>
<feature type="binding site" evidence="12">
    <location>
        <position position="230"/>
    </location>
    <ligand>
        <name>NADP(+)</name>
        <dbReference type="ChEBI" id="CHEBI:58349"/>
    </ligand>
</feature>
<evidence type="ECO:0000259" key="13">
    <source>
        <dbReference type="Pfam" id="PF00763"/>
    </source>
</evidence>
<evidence type="ECO:0000256" key="6">
    <source>
        <dbReference type="ARBA" id="ARBA00022801"/>
    </source>
</evidence>
<evidence type="ECO:0000259" key="14">
    <source>
        <dbReference type="Pfam" id="PF02882"/>
    </source>
</evidence>
<evidence type="ECO:0000256" key="2">
    <source>
        <dbReference type="ARBA" id="ARBA00011738"/>
    </source>
</evidence>